<proteinExistence type="predicted"/>
<evidence type="ECO:0000313" key="1">
    <source>
        <dbReference type="EMBL" id="MPN58509.1"/>
    </source>
</evidence>
<protein>
    <submittedName>
        <fullName evidence="1">Uncharacterized protein</fullName>
    </submittedName>
</protein>
<comment type="caution">
    <text evidence="1">The sequence shown here is derived from an EMBL/GenBank/DDBJ whole genome shotgun (WGS) entry which is preliminary data.</text>
</comment>
<reference evidence="1" key="1">
    <citation type="submission" date="2019-08" db="EMBL/GenBank/DDBJ databases">
        <authorList>
            <person name="Kucharzyk K."/>
            <person name="Murdoch R.W."/>
            <person name="Higgins S."/>
            <person name="Loffler F."/>
        </authorList>
    </citation>
    <scope>NUCLEOTIDE SEQUENCE</scope>
</reference>
<name>A0A645J735_9ZZZZ</name>
<sequence>MEEDFKVIDSDTRLVVVDPAVAKRLQYGKVDWQELQKVSVQIAKYKLDELRTPIIMDHIYRWNIEYDPFLGYMAGIVKLKKYSGEAIII</sequence>
<dbReference type="EMBL" id="VSSQ01131273">
    <property type="protein sequence ID" value="MPN58509.1"/>
    <property type="molecule type" value="Genomic_DNA"/>
</dbReference>
<dbReference type="AlphaFoldDB" id="A0A645J735"/>
<gene>
    <name evidence="1" type="ORF">SDC9_206214</name>
</gene>
<organism evidence="1">
    <name type="scientific">bioreactor metagenome</name>
    <dbReference type="NCBI Taxonomy" id="1076179"/>
    <lineage>
        <taxon>unclassified sequences</taxon>
        <taxon>metagenomes</taxon>
        <taxon>ecological metagenomes</taxon>
    </lineage>
</organism>
<accession>A0A645J735</accession>